<dbReference type="AlphaFoldDB" id="A0A162F8I1"/>
<dbReference type="GO" id="GO:0005524">
    <property type="term" value="F:ATP binding"/>
    <property type="evidence" value="ECO:0007669"/>
    <property type="project" value="UniProtKB-KW"/>
</dbReference>
<dbReference type="InterPro" id="IPR025501">
    <property type="entry name" value="MinD_FleN"/>
</dbReference>
<sequence>MHDQAESLRRQVNQNQQTEAKVVAVVSGKGGVGKSNVSLNFAIALAQKGKKVTIVDLDIGMGNLDIMLGKPTKYSIVDMLESQLTIWDIIEKGPENIQYISGGSGLTSFVKINQSLLDRFTQQLLSLSQENDFILLDLGAGVTEDSIGFILAADEMMVVTTPEPTSMTDAYSMIKFVTLKDYSKPMYLIINKIDTKEEGSQTFSNLNRVSKQFLDKELRLLGSLPNDPSVTKAVKAQKPFLIFLPHAGVSTGLKTIASHYLGESSRITKTSRFAEKMKAFFRKKTFS</sequence>
<proteinExistence type="predicted"/>
<dbReference type="Proteomes" id="UP000075806">
    <property type="component" value="Unassembled WGS sequence"/>
</dbReference>
<keyword evidence="2" id="KW-0067">ATP-binding</keyword>
<dbReference type="PIRSF" id="PIRSF003092">
    <property type="entry name" value="MinD"/>
    <property type="match status" value="1"/>
</dbReference>
<dbReference type="Gene3D" id="3.40.50.300">
    <property type="entry name" value="P-loop containing nucleotide triphosphate hydrolases"/>
    <property type="match status" value="1"/>
</dbReference>
<name>A0A162F8I1_9BACI</name>
<dbReference type="RefSeq" id="WP_061947274.1">
    <property type="nucleotide sequence ID" value="NZ_LTAO01000001.1"/>
</dbReference>
<dbReference type="PANTHER" id="PTHR43384:SF4">
    <property type="entry name" value="CELLULOSE BIOSYNTHESIS PROTEIN BCSQ-RELATED"/>
    <property type="match status" value="1"/>
</dbReference>
<dbReference type="InterPro" id="IPR050625">
    <property type="entry name" value="ParA/MinD_ATPase"/>
</dbReference>
<accession>A0A162F8I1</accession>
<dbReference type="CDD" id="cd02038">
    <property type="entry name" value="FlhG-like"/>
    <property type="match status" value="1"/>
</dbReference>
<dbReference type="InterPro" id="IPR027417">
    <property type="entry name" value="P-loop_NTPase"/>
</dbReference>
<evidence type="ECO:0000313" key="3">
    <source>
        <dbReference type="EMBL" id="KYG35040.1"/>
    </source>
</evidence>
<dbReference type="GO" id="GO:0009898">
    <property type="term" value="C:cytoplasmic side of plasma membrane"/>
    <property type="evidence" value="ECO:0007669"/>
    <property type="project" value="TreeGrafter"/>
</dbReference>
<dbReference type="EMBL" id="LTAO01000001">
    <property type="protein sequence ID" value="KYG35040.1"/>
    <property type="molecule type" value="Genomic_DNA"/>
</dbReference>
<comment type="caution">
    <text evidence="3">The sequence shown here is derived from an EMBL/GenBank/DDBJ whole genome shotgun (WGS) entry which is preliminary data.</text>
</comment>
<dbReference type="GO" id="GO:0051782">
    <property type="term" value="P:negative regulation of cell division"/>
    <property type="evidence" value="ECO:0007669"/>
    <property type="project" value="TreeGrafter"/>
</dbReference>
<dbReference type="InterPro" id="IPR033875">
    <property type="entry name" value="FlhG"/>
</dbReference>
<dbReference type="PANTHER" id="PTHR43384">
    <property type="entry name" value="SEPTUM SITE-DETERMINING PROTEIN MIND HOMOLOG, CHLOROPLASTIC-RELATED"/>
    <property type="match status" value="1"/>
</dbReference>
<dbReference type="Pfam" id="PF10609">
    <property type="entry name" value="ParA"/>
    <property type="match status" value="1"/>
</dbReference>
<dbReference type="SUPFAM" id="SSF52540">
    <property type="entry name" value="P-loop containing nucleoside triphosphate hydrolases"/>
    <property type="match status" value="1"/>
</dbReference>
<evidence type="ECO:0000256" key="2">
    <source>
        <dbReference type="ARBA" id="ARBA00022840"/>
    </source>
</evidence>
<dbReference type="InterPro" id="IPR033756">
    <property type="entry name" value="YlxH/NBP35"/>
</dbReference>
<evidence type="ECO:0000313" key="4">
    <source>
        <dbReference type="Proteomes" id="UP000075806"/>
    </source>
</evidence>
<evidence type="ECO:0000256" key="1">
    <source>
        <dbReference type="ARBA" id="ARBA00022741"/>
    </source>
</evidence>
<dbReference type="GO" id="GO:0005829">
    <property type="term" value="C:cytosol"/>
    <property type="evidence" value="ECO:0007669"/>
    <property type="project" value="TreeGrafter"/>
</dbReference>
<reference evidence="3" key="1">
    <citation type="submission" date="2016-02" db="EMBL/GenBank/DDBJ databases">
        <title>Genome sequence of Bacillus trypoxylicola KCTC 13244(T).</title>
        <authorList>
            <person name="Jeong H."/>
            <person name="Park S.-H."/>
            <person name="Choi S.-K."/>
        </authorList>
    </citation>
    <scope>NUCLEOTIDE SEQUENCE [LARGE SCALE GENOMIC DNA]</scope>
    <source>
        <strain evidence="3">KCTC 13244</strain>
    </source>
</reference>
<gene>
    <name evidence="3" type="ORF">AZF04_01510</name>
</gene>
<dbReference type="STRING" id="519424.AZF04_01510"/>
<organism evidence="3 4">
    <name type="scientific">Alkalihalobacillus trypoxylicola</name>
    <dbReference type="NCBI Taxonomy" id="519424"/>
    <lineage>
        <taxon>Bacteria</taxon>
        <taxon>Bacillati</taxon>
        <taxon>Bacillota</taxon>
        <taxon>Bacilli</taxon>
        <taxon>Bacillales</taxon>
        <taxon>Bacillaceae</taxon>
        <taxon>Alkalihalobacillus</taxon>
    </lineage>
</organism>
<keyword evidence="4" id="KW-1185">Reference proteome</keyword>
<dbReference type="OrthoDB" id="9816297at2"/>
<dbReference type="GO" id="GO:0016887">
    <property type="term" value="F:ATP hydrolysis activity"/>
    <property type="evidence" value="ECO:0007669"/>
    <property type="project" value="TreeGrafter"/>
</dbReference>
<keyword evidence="1" id="KW-0547">Nucleotide-binding</keyword>
<protein>
    <submittedName>
        <fullName evidence="3">Cobyrinic acid a,c-diamide synthase</fullName>
    </submittedName>
</protein>